<name>A0A815I9N3_9BILA</name>
<dbReference type="EMBL" id="CAJNOQ010015639">
    <property type="protein sequence ID" value="CAF1365487.1"/>
    <property type="molecule type" value="Genomic_DNA"/>
</dbReference>
<keyword evidence="3" id="KW-1185">Reference proteome</keyword>
<evidence type="ECO:0000313" key="2">
    <source>
        <dbReference type="EMBL" id="CAF4247391.1"/>
    </source>
</evidence>
<evidence type="ECO:0000313" key="3">
    <source>
        <dbReference type="Proteomes" id="UP000663829"/>
    </source>
</evidence>
<sequence length="77" mass="8827">MRSPDVQKNLMCHDIKINCFKNSRRYTVADNVLIKNDKIKLLNETIINVYCKNSVTVVDVLNALNVEMRAEGDTNKT</sequence>
<protein>
    <submittedName>
        <fullName evidence="1">Uncharacterized protein</fullName>
    </submittedName>
</protein>
<organism evidence="1 3">
    <name type="scientific">Didymodactylos carnosus</name>
    <dbReference type="NCBI Taxonomy" id="1234261"/>
    <lineage>
        <taxon>Eukaryota</taxon>
        <taxon>Metazoa</taxon>
        <taxon>Spiralia</taxon>
        <taxon>Gnathifera</taxon>
        <taxon>Rotifera</taxon>
        <taxon>Eurotatoria</taxon>
        <taxon>Bdelloidea</taxon>
        <taxon>Philodinida</taxon>
        <taxon>Philodinidae</taxon>
        <taxon>Didymodactylos</taxon>
    </lineage>
</organism>
<gene>
    <name evidence="1" type="ORF">GPM918_LOCUS31595</name>
    <name evidence="2" type="ORF">SRO942_LOCUS32243</name>
</gene>
<proteinExistence type="predicted"/>
<evidence type="ECO:0000313" key="1">
    <source>
        <dbReference type="EMBL" id="CAF1365487.1"/>
    </source>
</evidence>
<dbReference type="AlphaFoldDB" id="A0A815I9N3"/>
<accession>A0A815I9N3</accession>
<dbReference type="Proteomes" id="UP000681722">
    <property type="component" value="Unassembled WGS sequence"/>
</dbReference>
<reference evidence="1" key="1">
    <citation type="submission" date="2021-02" db="EMBL/GenBank/DDBJ databases">
        <authorList>
            <person name="Nowell W R."/>
        </authorList>
    </citation>
    <scope>NUCLEOTIDE SEQUENCE</scope>
</reference>
<dbReference type="Proteomes" id="UP000663829">
    <property type="component" value="Unassembled WGS sequence"/>
</dbReference>
<comment type="caution">
    <text evidence="1">The sequence shown here is derived from an EMBL/GenBank/DDBJ whole genome shotgun (WGS) entry which is preliminary data.</text>
</comment>
<dbReference type="EMBL" id="CAJOBC010072502">
    <property type="protein sequence ID" value="CAF4247391.1"/>
    <property type="molecule type" value="Genomic_DNA"/>
</dbReference>